<evidence type="ECO:0000256" key="1">
    <source>
        <dbReference type="SAM" id="Phobius"/>
    </source>
</evidence>
<organism evidence="2 3">
    <name type="scientific">Mesoterricola sediminis</name>
    <dbReference type="NCBI Taxonomy" id="2927980"/>
    <lineage>
        <taxon>Bacteria</taxon>
        <taxon>Pseudomonadati</taxon>
        <taxon>Acidobacteriota</taxon>
        <taxon>Holophagae</taxon>
        <taxon>Holophagales</taxon>
        <taxon>Holophagaceae</taxon>
        <taxon>Mesoterricola</taxon>
    </lineage>
</organism>
<dbReference type="AlphaFoldDB" id="A0AA48H0N6"/>
<feature type="transmembrane region" description="Helical" evidence="1">
    <location>
        <begin position="83"/>
        <end position="102"/>
    </location>
</feature>
<evidence type="ECO:0000313" key="2">
    <source>
        <dbReference type="EMBL" id="BDU77850.1"/>
    </source>
</evidence>
<evidence type="ECO:0000313" key="3">
    <source>
        <dbReference type="Proteomes" id="UP001228113"/>
    </source>
</evidence>
<keyword evidence="1" id="KW-1133">Transmembrane helix</keyword>
<feature type="transmembrane region" description="Helical" evidence="1">
    <location>
        <begin position="114"/>
        <end position="133"/>
    </location>
</feature>
<dbReference type="KEGG" id="msea:METESE_28080"/>
<name>A0AA48H0N6_9BACT</name>
<reference evidence="2" key="1">
    <citation type="journal article" date="2023" name="Int. J. Syst. Evol. Microbiol.">
        <title>Mesoterricola silvestris gen. nov., sp. nov., Mesoterricola sediminis sp. nov., Geothrix oryzae sp. nov., Geothrix edaphica sp. nov., Geothrix rubra sp. nov., and Geothrix limicola sp. nov., six novel members of Acidobacteriota isolated from soils.</title>
        <authorList>
            <person name="Itoh H."/>
            <person name="Sugisawa Y."/>
            <person name="Mise K."/>
            <person name="Xu Z."/>
            <person name="Kuniyasu M."/>
            <person name="Ushijima N."/>
            <person name="Kawano K."/>
            <person name="Kobayashi E."/>
            <person name="Shiratori Y."/>
            <person name="Masuda Y."/>
            <person name="Senoo K."/>
        </authorList>
    </citation>
    <scope>NUCLEOTIDE SEQUENCE</scope>
    <source>
        <strain evidence="2">W786</strain>
    </source>
</reference>
<feature type="transmembrane region" description="Helical" evidence="1">
    <location>
        <begin position="12"/>
        <end position="34"/>
    </location>
</feature>
<keyword evidence="3" id="KW-1185">Reference proteome</keyword>
<dbReference type="EMBL" id="AP027081">
    <property type="protein sequence ID" value="BDU77850.1"/>
    <property type="molecule type" value="Genomic_DNA"/>
</dbReference>
<dbReference type="Proteomes" id="UP001228113">
    <property type="component" value="Chromosome"/>
</dbReference>
<keyword evidence="1" id="KW-0472">Membrane</keyword>
<sequence length="153" mass="16626">MPHFDTFTLIRWLHVASMALAGGAAGIILILVGFEESREDLHGLTSVLWKRSAAWGFRLAFILGIVLLVMLQRAGAQPFQALWLHWKLPLVVLLLAFSEMAPKALAARKRGAPLLAFLLFLLVSFVSVNSTAFGTRAPKPGLGSYTGTVEGAR</sequence>
<dbReference type="RefSeq" id="WP_316410446.1">
    <property type="nucleotide sequence ID" value="NZ_AP027081.1"/>
</dbReference>
<feature type="transmembrane region" description="Helical" evidence="1">
    <location>
        <begin position="55"/>
        <end position="71"/>
    </location>
</feature>
<keyword evidence="1" id="KW-0812">Transmembrane</keyword>
<evidence type="ECO:0008006" key="4">
    <source>
        <dbReference type="Google" id="ProtNLM"/>
    </source>
</evidence>
<accession>A0AA48H0N6</accession>
<proteinExistence type="predicted"/>
<protein>
    <recommendedName>
        <fullName evidence="4">DUF2269 family protein</fullName>
    </recommendedName>
</protein>
<gene>
    <name evidence="2" type="ORF">METESE_28080</name>
</gene>